<dbReference type="InterPro" id="IPR035976">
    <property type="entry name" value="Sushi/SCR/CCP_sf"/>
</dbReference>
<keyword evidence="2" id="KW-0964">Secreted</keyword>
<dbReference type="Ensembl" id="ENSBGRT00000002546.1">
    <property type="protein sequence ID" value="ENSBGRP00000002233.1"/>
    <property type="gene ID" value="ENSBGRG00000001306.1"/>
</dbReference>
<feature type="binding site" evidence="33">
    <location>
        <position position="235"/>
    </location>
    <ligand>
        <name>Ca(2+)</name>
        <dbReference type="ChEBI" id="CHEBI:29108"/>
        <label>3</label>
    </ligand>
</feature>
<evidence type="ECO:0000256" key="12">
    <source>
        <dbReference type="ARBA" id="ARBA00022825"/>
    </source>
</evidence>
<keyword evidence="9" id="KW-0677">Repeat</keyword>
<evidence type="ECO:0000256" key="11">
    <source>
        <dbReference type="ARBA" id="ARBA00022813"/>
    </source>
</evidence>
<feature type="binding site" evidence="33">
    <location>
        <position position="160"/>
    </location>
    <ligand>
        <name>Ca(2+)</name>
        <dbReference type="ChEBI" id="CHEBI:29108"/>
        <label>2</label>
    </ligand>
</feature>
<comment type="caution">
    <text evidence="35">Lacks conserved residue(s) required for the propagation of feature annotation.</text>
</comment>
<evidence type="ECO:0000256" key="3">
    <source>
        <dbReference type="ARBA" id="ARBA00022536"/>
    </source>
</evidence>
<dbReference type="InterPro" id="IPR001881">
    <property type="entry name" value="EGF-like_Ca-bd_dom"/>
</dbReference>
<dbReference type="GO" id="GO:0005615">
    <property type="term" value="C:extracellular space"/>
    <property type="evidence" value="ECO:0007669"/>
    <property type="project" value="TreeGrafter"/>
</dbReference>
<evidence type="ECO:0000256" key="30">
    <source>
        <dbReference type="PIRSR" id="PIRSR001155-1"/>
    </source>
</evidence>
<feature type="disulfide bond" evidence="31">
    <location>
        <begin position="642"/>
        <end position="672"/>
    </location>
</feature>
<dbReference type="FunFam" id="2.60.120.290:FF:000006">
    <property type="entry name" value="Mannan-binding lectin serine protease 1"/>
    <property type="match status" value="1"/>
</dbReference>
<dbReference type="InterPro" id="IPR009003">
    <property type="entry name" value="Peptidase_S1_PA"/>
</dbReference>
<dbReference type="GO" id="GO:0006508">
    <property type="term" value="P:proteolysis"/>
    <property type="evidence" value="ECO:0007669"/>
    <property type="project" value="UniProtKB-KW"/>
</dbReference>
<dbReference type="FunFam" id="2.10.25.10:FF:000059">
    <property type="entry name" value="Mannan-binding lectin serine protease 1"/>
    <property type="match status" value="1"/>
</dbReference>
<feature type="active site" description="Charge relay system" evidence="30">
    <location>
        <position position="552"/>
    </location>
</feature>
<evidence type="ECO:0000256" key="37">
    <source>
        <dbReference type="SAM" id="SignalP"/>
    </source>
</evidence>
<comment type="PTM">
    <text evidence="32">The iron and 2-oxoglutarate dependent 3-hydroxylation of aspartate and asparagine is (R) stereospecific within EGF domains.</text>
</comment>
<dbReference type="SMART" id="SM00032">
    <property type="entry name" value="CCP"/>
    <property type="match status" value="2"/>
</dbReference>
<evidence type="ECO:0000256" key="33">
    <source>
        <dbReference type="PIRSR" id="PIRSR001155-4"/>
    </source>
</evidence>
<evidence type="ECO:0000256" key="6">
    <source>
        <dbReference type="ARBA" id="ARBA00022670"/>
    </source>
</evidence>
<feature type="disulfide bond" evidence="31">
    <location>
        <begin position="73"/>
        <end position="91"/>
    </location>
</feature>
<comment type="subunit">
    <text evidence="20">Homodimer. Interacts with the oligomeric lectins MBL2, FCN2 and FCN3; triggers the lectin pathway of complement through activation of C3. Interacts with SERPING1. Interacts with COLEC11; probably triggers the lectin pathway of complement.</text>
</comment>
<feature type="disulfide bond" evidence="31 34">
    <location>
        <begin position="185"/>
        <end position="212"/>
    </location>
</feature>
<feature type="binding site" evidence="33">
    <location>
        <position position="68"/>
    </location>
    <ligand>
        <name>Ca(2+)</name>
        <dbReference type="ChEBI" id="CHEBI:29108"/>
        <label>1</label>
    </ligand>
</feature>
<feature type="domain" description="CUB" evidence="38">
    <location>
        <begin position="185"/>
        <end position="297"/>
    </location>
</feature>
<feature type="disulfide bond" evidence="31">
    <location>
        <begin position="329"/>
        <end position="362"/>
    </location>
</feature>
<keyword evidence="18 32" id="KW-0379">Hydroxylation</keyword>
<accession>A0A8B9W470</accession>
<evidence type="ECO:0000256" key="31">
    <source>
        <dbReference type="PIRSR" id="PIRSR001155-2"/>
    </source>
</evidence>
<evidence type="ECO:0000256" key="34">
    <source>
        <dbReference type="PROSITE-ProRule" id="PRU00059"/>
    </source>
</evidence>
<dbReference type="Gene3D" id="2.10.25.10">
    <property type="entry name" value="Laminin"/>
    <property type="match status" value="1"/>
</dbReference>
<feature type="binding site" evidence="33">
    <location>
        <position position="123"/>
    </location>
    <ligand>
        <name>Ca(2+)</name>
        <dbReference type="ChEBI" id="CHEBI:29108"/>
        <label>1</label>
    </ligand>
</feature>
<feature type="domain" description="Sushi" evidence="40">
    <location>
        <begin position="299"/>
        <end position="364"/>
    </location>
</feature>
<evidence type="ECO:0000256" key="27">
    <source>
        <dbReference type="ARBA" id="ARBA00082734"/>
    </source>
</evidence>
<dbReference type="FunFam" id="2.10.70.10:FF:000016">
    <property type="entry name" value="Mannan-binding lectin serine protease 1"/>
    <property type="match status" value="1"/>
</dbReference>
<proteinExistence type="predicted"/>
<protein>
    <recommendedName>
        <fullName evidence="22">Complement C1s subcomponent</fullName>
    </recommendedName>
    <alternativeName>
        <fullName evidence="27">Complement component 1 subcomponent s</fullName>
    </alternativeName>
    <alternativeName>
        <fullName evidence="23">Complement factor MASP-3</fullName>
    </alternativeName>
    <alternativeName>
        <fullName evidence="28">Complement-activating component of Ra-reactive factor</fullName>
    </alternativeName>
    <alternativeName>
        <fullName evidence="21">Mannan-binding lectin serine protease 1</fullName>
    </alternativeName>
    <alternativeName>
        <fullName evidence="25">Mannose-binding lectin-associated serine protease 1</fullName>
    </alternativeName>
    <alternativeName>
        <fullName evidence="24">Mannose-binding protein-associated serine protease</fullName>
    </alternativeName>
    <alternativeName>
        <fullName evidence="26">Ra-reactive factor serine protease p100</fullName>
    </alternativeName>
    <alternativeName>
        <fullName evidence="29">Serine protease 5</fullName>
    </alternativeName>
</protein>
<dbReference type="GeneTree" id="ENSGT00950000183084"/>
<dbReference type="PRINTS" id="PR00722">
    <property type="entry name" value="CHYMOTRYPSIN"/>
</dbReference>
<dbReference type="InterPro" id="IPR001254">
    <property type="entry name" value="Trypsin_dom"/>
</dbReference>
<evidence type="ECO:0000256" key="15">
    <source>
        <dbReference type="ARBA" id="ARBA00023153"/>
    </source>
</evidence>
<dbReference type="FunFam" id="2.40.10.10:FF:000015">
    <property type="entry name" value="Atrial natriuretic peptide-converting enzyme"/>
    <property type="match status" value="1"/>
</dbReference>
<evidence type="ECO:0000256" key="32">
    <source>
        <dbReference type="PIRSR" id="PIRSR001155-3"/>
    </source>
</evidence>
<dbReference type="InterPro" id="IPR000859">
    <property type="entry name" value="CUB_dom"/>
</dbReference>
<evidence type="ECO:0000256" key="14">
    <source>
        <dbReference type="ARBA" id="ARBA00022859"/>
    </source>
</evidence>
<feature type="chain" id="PRO_5034595301" description="Complement C1s subcomponent" evidence="37">
    <location>
        <begin position="20"/>
        <end position="699"/>
    </location>
</feature>
<evidence type="ECO:0000256" key="36">
    <source>
        <dbReference type="RuleBase" id="RU363034"/>
    </source>
</evidence>
<dbReference type="CDD" id="cd00190">
    <property type="entry name" value="Tryp_SPc"/>
    <property type="match status" value="1"/>
</dbReference>
<evidence type="ECO:0000256" key="26">
    <source>
        <dbReference type="ARBA" id="ARBA00081739"/>
    </source>
</evidence>
<feature type="binding site" evidence="33">
    <location>
        <position position="284"/>
    </location>
    <ligand>
        <name>Ca(2+)</name>
        <dbReference type="ChEBI" id="CHEBI:29108"/>
        <label>3</label>
    </ligand>
</feature>
<evidence type="ECO:0000256" key="29">
    <source>
        <dbReference type="ARBA" id="ARBA00083087"/>
    </source>
</evidence>
<dbReference type="Gene3D" id="2.60.120.290">
    <property type="entry name" value="Spermadhesin, CUB domain"/>
    <property type="match status" value="2"/>
</dbReference>
<dbReference type="Gene3D" id="2.40.10.10">
    <property type="entry name" value="Trypsin-like serine proteases"/>
    <property type="match status" value="1"/>
</dbReference>
<dbReference type="InterPro" id="IPR035914">
    <property type="entry name" value="Sperma_CUB_dom_sf"/>
</dbReference>
<feature type="binding site" evidence="33">
    <location>
        <position position="121"/>
    </location>
    <ligand>
        <name>Ca(2+)</name>
        <dbReference type="ChEBI" id="CHEBI:29108"/>
        <label>1</label>
    </ligand>
</feature>
<dbReference type="PROSITE" id="PS01187">
    <property type="entry name" value="EGF_CA"/>
    <property type="match status" value="1"/>
</dbReference>
<dbReference type="PANTHER" id="PTHR24255">
    <property type="entry name" value="COMPLEMENT COMPONENT 1, S SUBCOMPONENT-RELATED"/>
    <property type="match status" value="1"/>
</dbReference>
<evidence type="ECO:0000256" key="20">
    <source>
        <dbReference type="ARBA" id="ARBA00065137"/>
    </source>
</evidence>
<feature type="active site" description="Charge relay system" evidence="30">
    <location>
        <position position="490"/>
    </location>
</feature>
<dbReference type="Pfam" id="PF00431">
    <property type="entry name" value="CUB"/>
    <property type="match status" value="2"/>
</dbReference>
<dbReference type="Proteomes" id="UP000694520">
    <property type="component" value="Chromosome 1"/>
</dbReference>
<evidence type="ECO:0000256" key="24">
    <source>
        <dbReference type="ARBA" id="ARBA00078514"/>
    </source>
</evidence>
<dbReference type="GO" id="GO:0005509">
    <property type="term" value="F:calcium ion binding"/>
    <property type="evidence" value="ECO:0007669"/>
    <property type="project" value="InterPro"/>
</dbReference>
<evidence type="ECO:0000256" key="7">
    <source>
        <dbReference type="ARBA" id="ARBA00022723"/>
    </source>
</evidence>
<feature type="disulfide bond" evidence="31">
    <location>
        <begin position="143"/>
        <end position="157"/>
    </location>
</feature>
<evidence type="ECO:0000256" key="19">
    <source>
        <dbReference type="ARBA" id="ARBA00058828"/>
    </source>
</evidence>
<dbReference type="InterPro" id="IPR000742">
    <property type="entry name" value="EGF"/>
</dbReference>
<dbReference type="InterPro" id="IPR033116">
    <property type="entry name" value="TRYPSIN_SER"/>
</dbReference>
<keyword evidence="8 37" id="KW-0732">Signal</keyword>
<dbReference type="InterPro" id="IPR024175">
    <property type="entry name" value="Pept_S1A_C1r/C1S/mannan-bd"/>
</dbReference>
<feature type="binding site" evidence="33">
    <location>
        <position position="163"/>
    </location>
    <ligand>
        <name>Ca(2+)</name>
        <dbReference type="ChEBI" id="CHEBI:29108"/>
        <label>2</label>
    </ligand>
</feature>
<evidence type="ECO:0000256" key="23">
    <source>
        <dbReference type="ARBA" id="ARBA00075775"/>
    </source>
</evidence>
<evidence type="ECO:0000259" key="38">
    <source>
        <dbReference type="PROSITE" id="PS01180"/>
    </source>
</evidence>
<dbReference type="FunFam" id="2.60.120.290:FF:000012">
    <property type="entry name" value="mannan-binding lectin serine protease 1 isoform X1"/>
    <property type="match status" value="1"/>
</dbReference>
<dbReference type="FunFam" id="2.10.70.10:FF:000028">
    <property type="entry name" value="mannan-binding lectin serine protease 1 isoform X2"/>
    <property type="match status" value="1"/>
</dbReference>
<feature type="disulfide bond" evidence="31">
    <location>
        <begin position="367"/>
        <end position="414"/>
    </location>
</feature>
<evidence type="ECO:0000313" key="42">
    <source>
        <dbReference type="Proteomes" id="UP000694520"/>
    </source>
</evidence>
<keyword evidence="13 33" id="KW-0106">Calcium</keyword>
<keyword evidence="11" id="KW-0068">Autocatalytic cleavage</keyword>
<keyword evidence="4" id="KW-0399">Innate immunity</keyword>
<feature type="modified residue" description="(3R)-3-hydroxyasparagine" evidence="32">
    <location>
        <position position="159"/>
    </location>
</feature>
<dbReference type="SMART" id="SM00042">
    <property type="entry name" value="CUB"/>
    <property type="match status" value="2"/>
</dbReference>
<comment type="function">
    <text evidence="19">Functions in the lectin pathway of complement, which performs a key role in innate immunity by recognizing pathogens through patterns of sugar moieties and neutralizing them. The lectin pathway is triggered upon binding of mannan-binding lectin (MBL) and ficolins to sugar moieties which leads to activation of the associated proteases MASP1 and MASP2. Functions as an endopeptidase and may activate MASP2 or C2 or directly activate C3 the key component of complement reaction. Isoform 2 may have an inhibitory effect on the activation of the lectin pathway of complement or may cleave IGFBP5. Also plays a role in development.</text>
</comment>
<evidence type="ECO:0000256" key="9">
    <source>
        <dbReference type="ARBA" id="ARBA00022737"/>
    </source>
</evidence>
<dbReference type="CDD" id="cd00054">
    <property type="entry name" value="EGF_CA"/>
    <property type="match status" value="1"/>
</dbReference>
<reference evidence="41" key="3">
    <citation type="submission" date="2025-09" db="UniProtKB">
        <authorList>
            <consortium name="Ensembl"/>
        </authorList>
    </citation>
    <scope>IDENTIFICATION</scope>
</reference>
<feature type="domain" description="Sushi" evidence="40">
    <location>
        <begin position="365"/>
        <end position="434"/>
    </location>
</feature>
<evidence type="ECO:0000256" key="8">
    <source>
        <dbReference type="ARBA" id="ARBA00022729"/>
    </source>
</evidence>
<keyword evidence="15" id="KW-1018">Complement activation lectin pathway</keyword>
<dbReference type="InterPro" id="IPR018114">
    <property type="entry name" value="TRYPSIN_HIS"/>
</dbReference>
<feature type="active site" description="Charge relay system" evidence="30">
    <location>
        <position position="646"/>
    </location>
</feature>
<evidence type="ECO:0000256" key="1">
    <source>
        <dbReference type="ARBA" id="ARBA00004613"/>
    </source>
</evidence>
<dbReference type="InterPro" id="IPR043504">
    <property type="entry name" value="Peptidase_S1_PA_chymotrypsin"/>
</dbReference>
<feature type="disulfide bond" evidence="31">
    <location>
        <begin position="168"/>
        <end position="181"/>
    </location>
</feature>
<dbReference type="PROSITE" id="PS00135">
    <property type="entry name" value="TRYPSIN_SER"/>
    <property type="match status" value="1"/>
</dbReference>
<feature type="disulfide bond" evidence="31">
    <location>
        <begin position="153"/>
        <end position="166"/>
    </location>
</feature>
<keyword evidence="7 33" id="KW-0479">Metal-binding</keyword>
<feature type="disulfide bond" evidence="31">
    <location>
        <begin position="614"/>
        <end position="631"/>
    </location>
</feature>
<dbReference type="InterPro" id="IPR018097">
    <property type="entry name" value="EGF_Ca-bd_CS"/>
</dbReference>
<feature type="binding site" evidence="33">
    <location>
        <position position="139"/>
    </location>
    <ligand>
        <name>Ca(2+)</name>
        <dbReference type="ChEBI" id="CHEBI:29108"/>
        <label>2</label>
    </ligand>
</feature>
<dbReference type="GO" id="GO:0004252">
    <property type="term" value="F:serine-type endopeptidase activity"/>
    <property type="evidence" value="ECO:0007669"/>
    <property type="project" value="InterPro"/>
</dbReference>
<reference evidence="41" key="2">
    <citation type="submission" date="2025-08" db="UniProtKB">
        <authorList>
            <consortium name="Ensembl"/>
        </authorList>
    </citation>
    <scope>IDENTIFICATION</scope>
</reference>
<evidence type="ECO:0000256" key="2">
    <source>
        <dbReference type="ARBA" id="ARBA00022525"/>
    </source>
</evidence>
<dbReference type="PROSITE" id="PS01180">
    <property type="entry name" value="CUB"/>
    <property type="match status" value="2"/>
</dbReference>
<dbReference type="CDD" id="cd00041">
    <property type="entry name" value="CUB"/>
    <property type="match status" value="2"/>
</dbReference>
<evidence type="ECO:0000256" key="21">
    <source>
        <dbReference type="ARBA" id="ARBA00069914"/>
    </source>
</evidence>
<feature type="binding site" evidence="33">
    <location>
        <position position="159"/>
    </location>
    <ligand>
        <name>Ca(2+)</name>
        <dbReference type="ChEBI" id="CHEBI:29108"/>
        <label>2</label>
    </ligand>
</feature>
<dbReference type="SMART" id="SM00020">
    <property type="entry name" value="Tryp_SPc"/>
    <property type="match status" value="1"/>
</dbReference>
<feature type="binding site" evidence="33">
    <location>
        <position position="282"/>
    </location>
    <ligand>
        <name>Ca(2+)</name>
        <dbReference type="ChEBI" id="CHEBI:29108"/>
        <label>3</label>
    </ligand>
</feature>
<dbReference type="PROSITE" id="PS50923">
    <property type="entry name" value="SUSHI"/>
    <property type="match status" value="2"/>
</dbReference>
<dbReference type="SUPFAM" id="SSF49854">
    <property type="entry name" value="Spermadhesin, CUB domain"/>
    <property type="match status" value="2"/>
</dbReference>
<evidence type="ECO:0000256" key="28">
    <source>
        <dbReference type="ARBA" id="ARBA00082937"/>
    </source>
</evidence>
<dbReference type="SUPFAM" id="SSF57196">
    <property type="entry name" value="EGF/Laminin"/>
    <property type="match status" value="1"/>
</dbReference>
<keyword evidence="6 36" id="KW-0645">Protease</keyword>
<dbReference type="InterPro" id="IPR000436">
    <property type="entry name" value="Sushi_SCR_CCP_dom"/>
</dbReference>
<dbReference type="SMART" id="SM00179">
    <property type="entry name" value="EGF_CA"/>
    <property type="match status" value="1"/>
</dbReference>
<dbReference type="SUPFAM" id="SSF50494">
    <property type="entry name" value="Trypsin-like serine proteases"/>
    <property type="match status" value="1"/>
</dbReference>
<feature type="binding site" evidence="33">
    <location>
        <position position="245"/>
    </location>
    <ligand>
        <name>Ca(2+)</name>
        <dbReference type="ChEBI" id="CHEBI:29108"/>
        <label>3</label>
    </ligand>
</feature>
<dbReference type="Pfam" id="PF00089">
    <property type="entry name" value="Trypsin"/>
    <property type="match status" value="1"/>
</dbReference>
<dbReference type="CDD" id="cd00033">
    <property type="entry name" value="CCP"/>
    <property type="match status" value="2"/>
</dbReference>
<dbReference type="PROSITE" id="PS50240">
    <property type="entry name" value="TRYPSIN_DOM"/>
    <property type="match status" value="1"/>
</dbReference>
<dbReference type="InterPro" id="IPR001314">
    <property type="entry name" value="Peptidase_S1A"/>
</dbReference>
<keyword evidence="10 36" id="KW-0378">Hydrolase</keyword>
<reference evidence="41" key="1">
    <citation type="submission" date="2019-05" db="EMBL/GenBank/DDBJ databases">
        <authorList>
            <person name="Zhang S."/>
            <person name="Liu J."/>
        </authorList>
    </citation>
    <scope>NUCLEOTIDE SEQUENCE [LARGE SCALE GENOMIC DNA]</scope>
</reference>
<keyword evidence="16 31" id="KW-1015">Disulfide bond</keyword>
<dbReference type="PANTHER" id="PTHR24255:SF13">
    <property type="entry name" value="MANNAN-BINDING LECTIN SERINE PROTEASE 1"/>
    <property type="match status" value="1"/>
</dbReference>
<feature type="binding site" evidence="33">
    <location>
        <position position="142"/>
    </location>
    <ligand>
        <name>Ca(2+)</name>
        <dbReference type="ChEBI" id="CHEBI:29108"/>
        <label>2</label>
    </ligand>
</feature>
<evidence type="ECO:0000256" key="17">
    <source>
        <dbReference type="ARBA" id="ARBA00023180"/>
    </source>
</evidence>
<dbReference type="AlphaFoldDB" id="A0A8B9W470"/>
<keyword evidence="14" id="KW-0391">Immunity</keyword>
<dbReference type="PROSITE" id="PS00134">
    <property type="entry name" value="TRYPSIN_HIS"/>
    <property type="match status" value="1"/>
</dbReference>
<evidence type="ECO:0000256" key="25">
    <source>
        <dbReference type="ARBA" id="ARBA00079674"/>
    </source>
</evidence>
<evidence type="ECO:0000256" key="13">
    <source>
        <dbReference type="ARBA" id="ARBA00022837"/>
    </source>
</evidence>
<keyword evidence="17" id="KW-0325">Glycoprotein</keyword>
<dbReference type="PROSITE" id="PS01186">
    <property type="entry name" value="EGF_2"/>
    <property type="match status" value="1"/>
</dbReference>
<dbReference type="Pfam" id="PF00084">
    <property type="entry name" value="Sushi"/>
    <property type="match status" value="2"/>
</dbReference>
<evidence type="ECO:0000259" key="39">
    <source>
        <dbReference type="PROSITE" id="PS50240"/>
    </source>
</evidence>
<keyword evidence="12 36" id="KW-0720">Serine protease</keyword>
<feature type="signal peptide" evidence="37">
    <location>
        <begin position="1"/>
        <end position="19"/>
    </location>
</feature>
<evidence type="ECO:0000256" key="5">
    <source>
        <dbReference type="ARBA" id="ARBA00022659"/>
    </source>
</evidence>
<dbReference type="PIRSF" id="PIRSF001155">
    <property type="entry name" value="C1r_C1s_MASP"/>
    <property type="match status" value="1"/>
</dbReference>
<sequence length="699" mass="79073">MRWLLLSHALCFSLLKASAHIVELNNMFGQIQSPGYPDAYPSDSEVTWNITVPEGFRIKLYFMHFNLESSYLCEYDYVKVETEDQVLATFCGRETTDTEQTPGQEVVLSPGSFMSITFRSDFSDEERFTGFDAHYVAVDVDECTEREDEELSCDHYCHNYIGGYYCSCRFGYILHTDNRTCRVECSDNLFTQRTGVITSPDFPSPYPKSSECLYTIELEEGFMISLQFEDIFDIEDHPEVSCPYDYIKIKAGPKVLGPFCGEKAPEPINTQSHSIQILFRSDNSGENRGWRLSYRATGNECPKLQPPVHGKIEPLQTTYSFKDQVLISCDTGYKVLKDNVEMDTFQMECLKDGTWSSKIPTCKIADCGAPAELENGVVTFSTRNNLTTYKSEIRYSCQRPYYKMLHNTTGVYTCSAQGVWMNEVLGRSQPTCLPVCGIPKFSRNLLARIINGRPAQKGTTPWIAMLSHLNGQPFCGGSLLGSKWIVTAAHCLHEVPDSEDVTLRDLDLLSPSAFKIIMGKLRRTQSDENEQSLSVKQLFFHPLYNPNTYENDVALLELSRGPVLNDFVMPICLPQRPPEEGAVVIVSGWGKQFLQRFPETLMEIEIPIVDHHICREAYAPLKKKVTRDMICAGEKEGGRDACAGDSGGPMVTLDTQRGQWYLVGTVSWGVDCGKKDRYGVYSYIFHNKDWIRRVTGMSN</sequence>
<dbReference type="GO" id="GO:0001867">
    <property type="term" value="P:complement activation, lectin pathway"/>
    <property type="evidence" value="ECO:0007669"/>
    <property type="project" value="UniProtKB-KW"/>
</dbReference>
<dbReference type="SUPFAM" id="SSF57535">
    <property type="entry name" value="Complement control module/SCR domain"/>
    <property type="match status" value="1"/>
</dbReference>
<evidence type="ECO:0000256" key="16">
    <source>
        <dbReference type="ARBA" id="ARBA00023157"/>
    </source>
</evidence>
<gene>
    <name evidence="41" type="primary">MASP1</name>
</gene>
<evidence type="ECO:0000256" key="18">
    <source>
        <dbReference type="ARBA" id="ARBA00023278"/>
    </source>
</evidence>
<feature type="binding site" evidence="33">
    <location>
        <position position="140"/>
    </location>
    <ligand>
        <name>Ca(2+)</name>
        <dbReference type="ChEBI" id="CHEBI:29108"/>
        <label>2</label>
    </ligand>
</feature>
<keyword evidence="42" id="KW-1185">Reference proteome</keyword>
<comment type="subcellular location">
    <subcellularLocation>
        <location evidence="1">Secreted</location>
    </subcellularLocation>
</comment>
<name>A0A8B9W470_BOSMU</name>
<feature type="disulfide bond" evidence="31">
    <location>
        <begin position="397"/>
        <end position="432"/>
    </location>
</feature>
<feature type="disulfide bond" evidence="31">
    <location>
        <begin position="242"/>
        <end position="260"/>
    </location>
</feature>
<keyword evidence="3" id="KW-0245">EGF-like domain</keyword>
<feature type="disulfide bond" evidence="31">
    <location>
        <begin position="301"/>
        <end position="349"/>
    </location>
</feature>
<evidence type="ECO:0000256" key="35">
    <source>
        <dbReference type="PROSITE-ProRule" id="PRU00302"/>
    </source>
</evidence>
<feature type="domain" description="Peptidase S1" evidence="39">
    <location>
        <begin position="449"/>
        <end position="696"/>
    </location>
</feature>
<dbReference type="Gene3D" id="2.10.70.10">
    <property type="entry name" value="Complement Module, domain 1"/>
    <property type="match status" value="2"/>
</dbReference>
<organism evidence="41 42">
    <name type="scientific">Bos mutus grunniens</name>
    <name type="common">Wild yak</name>
    <name type="synonym">Bos grunniens</name>
    <dbReference type="NCBI Taxonomy" id="30521"/>
    <lineage>
        <taxon>Eukaryota</taxon>
        <taxon>Metazoa</taxon>
        <taxon>Chordata</taxon>
        <taxon>Craniata</taxon>
        <taxon>Vertebrata</taxon>
        <taxon>Euteleostomi</taxon>
        <taxon>Mammalia</taxon>
        <taxon>Eutheria</taxon>
        <taxon>Laurasiatheria</taxon>
        <taxon>Artiodactyla</taxon>
        <taxon>Ruminantia</taxon>
        <taxon>Pecora</taxon>
        <taxon>Bovidae</taxon>
        <taxon>Bovinae</taxon>
        <taxon>Bos</taxon>
    </lineage>
</organism>
<feature type="domain" description="CUB" evidence="38">
    <location>
        <begin position="11"/>
        <end position="138"/>
    </location>
</feature>
<evidence type="ECO:0000256" key="10">
    <source>
        <dbReference type="ARBA" id="ARBA00022801"/>
    </source>
</evidence>
<feature type="disulfide bond" description="Interchain (between heavy and light chains)" evidence="31">
    <location>
        <begin position="436"/>
        <end position="572"/>
    </location>
</feature>
<evidence type="ECO:0000256" key="4">
    <source>
        <dbReference type="ARBA" id="ARBA00022588"/>
    </source>
</evidence>
<evidence type="ECO:0000259" key="40">
    <source>
        <dbReference type="PROSITE" id="PS50923"/>
    </source>
</evidence>
<evidence type="ECO:0000256" key="22">
    <source>
        <dbReference type="ARBA" id="ARBA00071889"/>
    </source>
</evidence>
<feature type="binding site" evidence="33">
    <location>
        <position position="76"/>
    </location>
    <ligand>
        <name>Ca(2+)</name>
        <dbReference type="ChEBI" id="CHEBI:29108"/>
        <label>1</label>
    </ligand>
</feature>
<evidence type="ECO:0000313" key="41">
    <source>
        <dbReference type="Ensembl" id="ENSBGRP00000002233.1"/>
    </source>
</evidence>
<keyword evidence="5 35" id="KW-0768">Sushi</keyword>